<name>A0A0B7AXG7_9EUPU</name>
<proteinExistence type="predicted"/>
<dbReference type="EMBL" id="HACG01038583">
    <property type="protein sequence ID" value="CEK85448.1"/>
    <property type="molecule type" value="Transcribed_RNA"/>
</dbReference>
<dbReference type="AlphaFoldDB" id="A0A0B7AXG7"/>
<reference evidence="1" key="1">
    <citation type="submission" date="2014-12" db="EMBL/GenBank/DDBJ databases">
        <title>Insight into the proteome of Arion vulgaris.</title>
        <authorList>
            <person name="Aradska J."/>
            <person name="Bulat T."/>
            <person name="Smidak R."/>
            <person name="Sarate P."/>
            <person name="Gangsoo J."/>
            <person name="Sialana F."/>
            <person name="Bilban M."/>
            <person name="Lubec G."/>
        </authorList>
    </citation>
    <scope>NUCLEOTIDE SEQUENCE</scope>
    <source>
        <tissue evidence="1">Skin</tissue>
    </source>
</reference>
<evidence type="ECO:0000313" key="1">
    <source>
        <dbReference type="EMBL" id="CEK85448.1"/>
    </source>
</evidence>
<feature type="non-terminal residue" evidence="1">
    <location>
        <position position="1"/>
    </location>
</feature>
<organism evidence="1">
    <name type="scientific">Arion vulgaris</name>
    <dbReference type="NCBI Taxonomy" id="1028688"/>
    <lineage>
        <taxon>Eukaryota</taxon>
        <taxon>Metazoa</taxon>
        <taxon>Spiralia</taxon>
        <taxon>Lophotrochozoa</taxon>
        <taxon>Mollusca</taxon>
        <taxon>Gastropoda</taxon>
        <taxon>Heterobranchia</taxon>
        <taxon>Euthyneura</taxon>
        <taxon>Panpulmonata</taxon>
        <taxon>Eupulmonata</taxon>
        <taxon>Stylommatophora</taxon>
        <taxon>Helicina</taxon>
        <taxon>Arionoidea</taxon>
        <taxon>Arionidae</taxon>
        <taxon>Arion</taxon>
    </lineage>
</organism>
<gene>
    <name evidence="1" type="primary">ORF148295</name>
</gene>
<protein>
    <submittedName>
        <fullName evidence="1">Uncharacterized protein</fullName>
    </submittedName>
</protein>
<accession>A0A0B7AXG7</accession>
<sequence length="64" mass="7351">CTNSVALARVLREWETVSGTIKTHWTFNKQLEDLDFIDNLVLLAHKQQEVQGNIDKLIAETVRT</sequence>